<accession>A0ABS8W5R0</accession>
<dbReference type="EMBL" id="JACEIK010006591">
    <property type="protein sequence ID" value="MCE2055944.1"/>
    <property type="molecule type" value="Genomic_DNA"/>
</dbReference>
<protein>
    <submittedName>
        <fullName evidence="2">Uncharacterized protein</fullName>
    </submittedName>
</protein>
<evidence type="ECO:0000313" key="3">
    <source>
        <dbReference type="Proteomes" id="UP000823775"/>
    </source>
</evidence>
<keyword evidence="3" id="KW-1185">Reference proteome</keyword>
<organism evidence="2 3">
    <name type="scientific">Datura stramonium</name>
    <name type="common">Jimsonweed</name>
    <name type="synonym">Common thornapple</name>
    <dbReference type="NCBI Taxonomy" id="4076"/>
    <lineage>
        <taxon>Eukaryota</taxon>
        <taxon>Viridiplantae</taxon>
        <taxon>Streptophyta</taxon>
        <taxon>Embryophyta</taxon>
        <taxon>Tracheophyta</taxon>
        <taxon>Spermatophyta</taxon>
        <taxon>Magnoliopsida</taxon>
        <taxon>eudicotyledons</taxon>
        <taxon>Gunneridae</taxon>
        <taxon>Pentapetalae</taxon>
        <taxon>asterids</taxon>
        <taxon>lamiids</taxon>
        <taxon>Solanales</taxon>
        <taxon>Solanaceae</taxon>
        <taxon>Solanoideae</taxon>
        <taxon>Datureae</taxon>
        <taxon>Datura</taxon>
    </lineage>
</organism>
<feature type="compositionally biased region" description="Polar residues" evidence="1">
    <location>
        <begin position="10"/>
        <end position="21"/>
    </location>
</feature>
<gene>
    <name evidence="2" type="ORF">HAX54_043783</name>
</gene>
<proteinExistence type="predicted"/>
<sequence>SNKESGGVNTGQNGQRQSITPATLDMTKLLTEEGWDYEALSVAVPNYVVEHIRMNQS</sequence>
<reference evidence="2 3" key="1">
    <citation type="journal article" date="2021" name="BMC Genomics">
        <title>Datura genome reveals duplications of psychoactive alkaloid biosynthetic genes and high mutation rate following tissue culture.</title>
        <authorList>
            <person name="Rajewski A."/>
            <person name="Carter-House D."/>
            <person name="Stajich J."/>
            <person name="Litt A."/>
        </authorList>
    </citation>
    <scope>NUCLEOTIDE SEQUENCE [LARGE SCALE GENOMIC DNA]</scope>
    <source>
        <strain evidence="2">AR-01</strain>
    </source>
</reference>
<evidence type="ECO:0000313" key="2">
    <source>
        <dbReference type="EMBL" id="MCE2055944.1"/>
    </source>
</evidence>
<feature type="region of interest" description="Disordered" evidence="1">
    <location>
        <begin position="1"/>
        <end position="21"/>
    </location>
</feature>
<dbReference type="Proteomes" id="UP000823775">
    <property type="component" value="Unassembled WGS sequence"/>
</dbReference>
<name>A0ABS8W5R0_DATST</name>
<feature type="non-terminal residue" evidence="2">
    <location>
        <position position="1"/>
    </location>
</feature>
<evidence type="ECO:0000256" key="1">
    <source>
        <dbReference type="SAM" id="MobiDB-lite"/>
    </source>
</evidence>
<comment type="caution">
    <text evidence="2">The sequence shown here is derived from an EMBL/GenBank/DDBJ whole genome shotgun (WGS) entry which is preliminary data.</text>
</comment>